<dbReference type="AlphaFoldDB" id="A0A0A9BJI4"/>
<proteinExistence type="predicted"/>
<reference evidence="1" key="2">
    <citation type="journal article" date="2015" name="Data Brief">
        <title>Shoot transcriptome of the giant reed, Arundo donax.</title>
        <authorList>
            <person name="Barrero R.A."/>
            <person name="Guerrero F.D."/>
            <person name="Moolhuijzen P."/>
            <person name="Goolsby J.A."/>
            <person name="Tidwell J."/>
            <person name="Bellgard S.E."/>
            <person name="Bellgard M.I."/>
        </authorList>
    </citation>
    <scope>NUCLEOTIDE SEQUENCE</scope>
    <source>
        <tissue evidence="1">Shoot tissue taken approximately 20 cm above the soil surface</tissue>
    </source>
</reference>
<accession>A0A0A9BJI4</accession>
<dbReference type="EMBL" id="GBRH01236505">
    <property type="protein sequence ID" value="JAD61390.1"/>
    <property type="molecule type" value="Transcribed_RNA"/>
</dbReference>
<protein>
    <submittedName>
        <fullName evidence="1">Uncharacterized protein</fullName>
    </submittedName>
</protein>
<sequence>MIDNNTSTTLTDTKNNRAVAHPGISLFFTESNSFFISFIFNFIFLNSCHSKLDGVVASNLSVKAPAT</sequence>
<name>A0A0A9BJI4_ARUDO</name>
<reference evidence="1" key="1">
    <citation type="submission" date="2014-09" db="EMBL/GenBank/DDBJ databases">
        <authorList>
            <person name="Magalhaes I.L.F."/>
            <person name="Oliveira U."/>
            <person name="Santos F.R."/>
            <person name="Vidigal T.H.D.A."/>
            <person name="Brescovit A.D."/>
            <person name="Santos A.J."/>
        </authorList>
    </citation>
    <scope>NUCLEOTIDE SEQUENCE</scope>
    <source>
        <tissue evidence="1">Shoot tissue taken approximately 20 cm above the soil surface</tissue>
    </source>
</reference>
<evidence type="ECO:0000313" key="1">
    <source>
        <dbReference type="EMBL" id="JAD61390.1"/>
    </source>
</evidence>
<organism evidence="1">
    <name type="scientific">Arundo donax</name>
    <name type="common">Giant reed</name>
    <name type="synonym">Donax arundinaceus</name>
    <dbReference type="NCBI Taxonomy" id="35708"/>
    <lineage>
        <taxon>Eukaryota</taxon>
        <taxon>Viridiplantae</taxon>
        <taxon>Streptophyta</taxon>
        <taxon>Embryophyta</taxon>
        <taxon>Tracheophyta</taxon>
        <taxon>Spermatophyta</taxon>
        <taxon>Magnoliopsida</taxon>
        <taxon>Liliopsida</taxon>
        <taxon>Poales</taxon>
        <taxon>Poaceae</taxon>
        <taxon>PACMAD clade</taxon>
        <taxon>Arundinoideae</taxon>
        <taxon>Arundineae</taxon>
        <taxon>Arundo</taxon>
    </lineage>
</organism>